<dbReference type="InterPro" id="IPR015422">
    <property type="entry name" value="PyrdxlP-dep_Trfase_small"/>
</dbReference>
<organism evidence="5 6">
    <name type="scientific">Dyadobacter jejuensis</name>
    <dbReference type="NCBI Taxonomy" id="1082580"/>
    <lineage>
        <taxon>Bacteria</taxon>
        <taxon>Pseudomonadati</taxon>
        <taxon>Bacteroidota</taxon>
        <taxon>Cytophagia</taxon>
        <taxon>Cytophagales</taxon>
        <taxon>Spirosomataceae</taxon>
        <taxon>Dyadobacter</taxon>
    </lineage>
</organism>
<reference evidence="5 6" key="1">
    <citation type="submission" date="2018-03" db="EMBL/GenBank/DDBJ databases">
        <title>Genomic Encyclopedia of Archaeal and Bacterial Type Strains, Phase II (KMG-II): from individual species to whole genera.</title>
        <authorList>
            <person name="Goeker M."/>
        </authorList>
    </citation>
    <scope>NUCLEOTIDE SEQUENCE [LARGE SCALE GENOMIC DNA]</scope>
    <source>
        <strain evidence="5 6">DSM 100346</strain>
    </source>
</reference>
<dbReference type="Gene3D" id="3.90.1150.10">
    <property type="entry name" value="Aspartate Aminotransferase, domain 1"/>
    <property type="match status" value="1"/>
</dbReference>
<dbReference type="Proteomes" id="UP000245880">
    <property type="component" value="Unassembled WGS sequence"/>
</dbReference>
<keyword evidence="5" id="KW-0032">Aminotransferase</keyword>
<dbReference type="PANTHER" id="PTHR30244:SF34">
    <property type="entry name" value="DTDP-4-AMINO-4,6-DIDEOXYGALACTOSE TRANSAMINASE"/>
    <property type="match status" value="1"/>
</dbReference>
<evidence type="ECO:0000256" key="4">
    <source>
        <dbReference type="RuleBase" id="RU004508"/>
    </source>
</evidence>
<dbReference type="GO" id="GO:0000271">
    <property type="term" value="P:polysaccharide biosynthetic process"/>
    <property type="evidence" value="ECO:0007669"/>
    <property type="project" value="TreeGrafter"/>
</dbReference>
<feature type="modified residue" description="N6-(pyridoxal phosphate)lysine" evidence="3">
    <location>
        <position position="196"/>
    </location>
</feature>
<sequence>MHPTQAIRPMIWLSPPHLSGREAHFVKEAFDWNWVAPVGPNIDFFEVELGQYVGKPTVVAASSGTAALHLALMLLGVGSGDSVICSSLTFVASANPILYQGAYPLFVDSEPDGWNMCPEALETALRKSVAVGWRIKAVVLVHLYGMPANMQELLSICERYGVPVIEDAAEALGSRYADRAVGTLGAMGIYSFNGNKIITTSAGGALITATSEQMSRAKYLATQAKDPVPYFSHSTLGYNYRMSNICAGIGRGQLEVLPQRVNRRRQIFEYYRRVLKAEVSLGFQNEPSLGYSNRWLTAVRLMPGVDPERVRQGLWSAGIEARRVWKPLHLQPLYKDAGYVGGEVGATLFEEGLCLPSGSSLSPEDQEYVVSKLLPLLKEEG</sequence>
<dbReference type="SUPFAM" id="SSF53383">
    <property type="entry name" value="PLP-dependent transferases"/>
    <property type="match status" value="1"/>
</dbReference>
<dbReference type="PIRSF" id="PIRSF000390">
    <property type="entry name" value="PLP_StrS"/>
    <property type="match status" value="1"/>
</dbReference>
<comment type="similarity">
    <text evidence="1 4">Belongs to the DegT/DnrJ/EryC1 family.</text>
</comment>
<gene>
    <name evidence="5" type="ORF">CLV98_10959</name>
</gene>
<dbReference type="InterPro" id="IPR015421">
    <property type="entry name" value="PyrdxlP-dep_Trfase_major"/>
</dbReference>
<dbReference type="PANTHER" id="PTHR30244">
    <property type="entry name" value="TRANSAMINASE"/>
    <property type="match status" value="1"/>
</dbReference>
<keyword evidence="5" id="KW-0808">Transferase</keyword>
<keyword evidence="3 4" id="KW-0663">Pyridoxal phosphate</keyword>
<dbReference type="Gene3D" id="3.40.640.10">
    <property type="entry name" value="Type I PLP-dependent aspartate aminotransferase-like (Major domain)"/>
    <property type="match status" value="1"/>
</dbReference>
<dbReference type="GO" id="GO:0030170">
    <property type="term" value="F:pyridoxal phosphate binding"/>
    <property type="evidence" value="ECO:0007669"/>
    <property type="project" value="TreeGrafter"/>
</dbReference>
<feature type="active site" description="Proton acceptor" evidence="2">
    <location>
        <position position="196"/>
    </location>
</feature>
<dbReference type="AlphaFoldDB" id="A0A316AJA2"/>
<protein>
    <submittedName>
        <fullName evidence="5">Pyridoxal phosphate-dependent aminotransferase EpsN</fullName>
    </submittedName>
</protein>
<dbReference type="InterPro" id="IPR000653">
    <property type="entry name" value="DegT/StrS_aminotransferase"/>
</dbReference>
<evidence type="ECO:0000256" key="2">
    <source>
        <dbReference type="PIRSR" id="PIRSR000390-1"/>
    </source>
</evidence>
<dbReference type="EMBL" id="QGDT01000009">
    <property type="protein sequence ID" value="PWJ56950.1"/>
    <property type="molecule type" value="Genomic_DNA"/>
</dbReference>
<dbReference type="OrthoDB" id="9810913at2"/>
<proteinExistence type="inferred from homology"/>
<name>A0A316AJA2_9BACT</name>
<evidence type="ECO:0000313" key="5">
    <source>
        <dbReference type="EMBL" id="PWJ56950.1"/>
    </source>
</evidence>
<dbReference type="InterPro" id="IPR015424">
    <property type="entry name" value="PyrdxlP-dep_Trfase"/>
</dbReference>
<evidence type="ECO:0000256" key="1">
    <source>
        <dbReference type="ARBA" id="ARBA00037999"/>
    </source>
</evidence>
<evidence type="ECO:0000313" key="6">
    <source>
        <dbReference type="Proteomes" id="UP000245880"/>
    </source>
</evidence>
<keyword evidence="6" id="KW-1185">Reference proteome</keyword>
<dbReference type="GO" id="GO:0008483">
    <property type="term" value="F:transaminase activity"/>
    <property type="evidence" value="ECO:0007669"/>
    <property type="project" value="UniProtKB-KW"/>
</dbReference>
<dbReference type="CDD" id="cd00616">
    <property type="entry name" value="AHBA_syn"/>
    <property type="match status" value="1"/>
</dbReference>
<comment type="caution">
    <text evidence="5">The sequence shown here is derived from an EMBL/GenBank/DDBJ whole genome shotgun (WGS) entry which is preliminary data.</text>
</comment>
<accession>A0A316AJA2</accession>
<evidence type="ECO:0000256" key="3">
    <source>
        <dbReference type="PIRSR" id="PIRSR000390-2"/>
    </source>
</evidence>
<dbReference type="Pfam" id="PF01041">
    <property type="entry name" value="DegT_DnrJ_EryC1"/>
    <property type="match status" value="1"/>
</dbReference>